<dbReference type="AlphaFoldDB" id="A0AAE0BBF0"/>
<dbReference type="Gene3D" id="3.90.550.10">
    <property type="entry name" value="Spore Coat Polysaccharide Biosynthesis Protein SpsA, Chain A"/>
    <property type="match status" value="1"/>
</dbReference>
<feature type="domain" description="Glycosyl transferase 64" evidence="7">
    <location>
        <begin position="243"/>
        <end position="331"/>
    </location>
</feature>
<keyword evidence="9" id="KW-1185">Reference proteome</keyword>
<evidence type="ECO:0000256" key="4">
    <source>
        <dbReference type="ARBA" id="ARBA00023136"/>
    </source>
</evidence>
<dbReference type="PANTHER" id="PTHR48261:SF2">
    <property type="entry name" value="ACETYLGLUCOSAMINYLTRANSFERASE"/>
    <property type="match status" value="1"/>
</dbReference>
<feature type="compositionally biased region" description="Low complexity" evidence="6">
    <location>
        <begin position="38"/>
        <end position="49"/>
    </location>
</feature>
<protein>
    <recommendedName>
        <fullName evidence="7">Glycosyl transferase 64 domain-containing protein</fullName>
    </recommendedName>
</protein>
<dbReference type="EMBL" id="LGRX02035903">
    <property type="protein sequence ID" value="KAK3232775.1"/>
    <property type="molecule type" value="Genomic_DNA"/>
</dbReference>
<dbReference type="InterPro" id="IPR029044">
    <property type="entry name" value="Nucleotide-diphossugar_trans"/>
</dbReference>
<keyword evidence="5" id="KW-1015">Disulfide bond</keyword>
<keyword evidence="3" id="KW-0808">Transferase</keyword>
<organism evidence="8 9">
    <name type="scientific">Cymbomonas tetramitiformis</name>
    <dbReference type="NCBI Taxonomy" id="36881"/>
    <lineage>
        <taxon>Eukaryota</taxon>
        <taxon>Viridiplantae</taxon>
        <taxon>Chlorophyta</taxon>
        <taxon>Pyramimonadophyceae</taxon>
        <taxon>Pyramimonadales</taxon>
        <taxon>Pyramimonadaceae</taxon>
        <taxon>Cymbomonas</taxon>
    </lineage>
</organism>
<comment type="similarity">
    <text evidence="2">Belongs to the glycosyltransferase 64 family.</text>
</comment>
<evidence type="ECO:0000256" key="3">
    <source>
        <dbReference type="ARBA" id="ARBA00022679"/>
    </source>
</evidence>
<evidence type="ECO:0000256" key="6">
    <source>
        <dbReference type="SAM" id="MobiDB-lite"/>
    </source>
</evidence>
<evidence type="ECO:0000256" key="1">
    <source>
        <dbReference type="ARBA" id="ARBA00004370"/>
    </source>
</evidence>
<evidence type="ECO:0000256" key="5">
    <source>
        <dbReference type="ARBA" id="ARBA00023157"/>
    </source>
</evidence>
<gene>
    <name evidence="8" type="ORF">CYMTET_56890</name>
</gene>
<keyword evidence="4" id="KW-0472">Membrane</keyword>
<dbReference type="GO" id="GO:0016020">
    <property type="term" value="C:membrane"/>
    <property type="evidence" value="ECO:0007669"/>
    <property type="project" value="UniProtKB-SubCell"/>
</dbReference>
<comment type="subcellular location">
    <subcellularLocation>
        <location evidence="1">Membrane</location>
    </subcellularLocation>
</comment>
<feature type="region of interest" description="Disordered" evidence="6">
    <location>
        <begin position="29"/>
        <end position="49"/>
    </location>
</feature>
<proteinExistence type="inferred from homology"/>
<sequence length="690" mass="76237">MRYLRSSCKRRHNAHGLVLQGASRMPNTALRRSRSFGQPSSTPVSSQSTIETSLQVPCVELFKQTLGSTRTGRLRKYDDEQCLAQTSGPVAGELGASWSKKVHLSHAVAVGSRIGCQIWSNFGCIPTEERRLIMQAFHNSTAVIADLDSEVQRGRSGDVADTLVEWHASLRNVVALYTGHYQGFVHGEMVPGTLDSNKLRSALTSVQKPQPQQCGYADEDHGLSMHFESTRAFEAIPTNTPKFTIIITTINQQRALYLIQRYNKLSHQVAKVIIVWNGQKPFPELGLASAHKVCVQVFWERDNALNNRYRHHASVPTALVFLTDDDMVVRANVFNTKEWGPQRRNDEWLSLGKGIKRKALDSLKDAYPMPFFSRSLATTFGRLLRSFSATIALALHLHTLHHHGCNNIYNEHSFATTLTGHYFRATAAARHAVTPAAPVSPDDVPVANSAQTVFVATVRTLTRDRFDESVAKHVARTCFREKHARFSGNEAYATMDDATVSVRTEANKLMCFSTLELVVCPTSPAVDWLEASLCYDTSTRCEAGTTGDCAQAAGLLGTIPVEEHTGWPRGEGTVHLRHVRRLLCTGGVQALSPCHDQRAAVDLYNMQQCVSECYARHVQAGTHSEFPAAALADVEGGSDQLADLTAIILDLKKQLKSRTGKVNIWQGLHASGGEGEDPTQQRWLWLMVCG</sequence>
<evidence type="ECO:0000256" key="2">
    <source>
        <dbReference type="ARBA" id="ARBA00008700"/>
    </source>
</evidence>
<comment type="caution">
    <text evidence="8">The sequence shown here is derived from an EMBL/GenBank/DDBJ whole genome shotgun (WGS) entry which is preliminary data.</text>
</comment>
<evidence type="ECO:0000313" key="9">
    <source>
        <dbReference type="Proteomes" id="UP001190700"/>
    </source>
</evidence>
<evidence type="ECO:0000313" key="8">
    <source>
        <dbReference type="EMBL" id="KAK3232775.1"/>
    </source>
</evidence>
<name>A0AAE0BBF0_9CHLO</name>
<dbReference type="InterPro" id="IPR004263">
    <property type="entry name" value="Exostosin"/>
</dbReference>
<dbReference type="InterPro" id="IPR015338">
    <property type="entry name" value="GT64_dom"/>
</dbReference>
<dbReference type="PANTHER" id="PTHR48261">
    <property type="entry name" value="ACETYLGLUCOSAMINYLTRANSFERASE"/>
    <property type="match status" value="1"/>
</dbReference>
<reference evidence="8 9" key="1">
    <citation type="journal article" date="2015" name="Genome Biol. Evol.">
        <title>Comparative Genomics of a Bacterivorous Green Alga Reveals Evolutionary Causalities and Consequences of Phago-Mixotrophic Mode of Nutrition.</title>
        <authorList>
            <person name="Burns J.A."/>
            <person name="Paasch A."/>
            <person name="Narechania A."/>
            <person name="Kim E."/>
        </authorList>
    </citation>
    <scope>NUCLEOTIDE SEQUENCE [LARGE SCALE GENOMIC DNA]</scope>
    <source>
        <strain evidence="8 9">PLY_AMNH</strain>
    </source>
</reference>
<dbReference type="Pfam" id="PF09258">
    <property type="entry name" value="Glyco_transf_64"/>
    <property type="match status" value="1"/>
</dbReference>
<evidence type="ECO:0000259" key="7">
    <source>
        <dbReference type="Pfam" id="PF09258"/>
    </source>
</evidence>
<dbReference type="Proteomes" id="UP001190700">
    <property type="component" value="Unassembled WGS sequence"/>
</dbReference>
<dbReference type="GO" id="GO:0016757">
    <property type="term" value="F:glycosyltransferase activity"/>
    <property type="evidence" value="ECO:0007669"/>
    <property type="project" value="InterPro"/>
</dbReference>
<accession>A0AAE0BBF0</accession>